<reference evidence="2" key="2">
    <citation type="submission" date="2023-06" db="EMBL/GenBank/DDBJ databases">
        <authorList>
            <consortium name="Lawrence Berkeley National Laboratory"/>
            <person name="Haridas S."/>
            <person name="Hensen N."/>
            <person name="Bonometti L."/>
            <person name="Westerberg I."/>
            <person name="Brannstrom I.O."/>
            <person name="Guillou S."/>
            <person name="Cros-Aarteil S."/>
            <person name="Calhoun S."/>
            <person name="Kuo A."/>
            <person name="Mondo S."/>
            <person name="Pangilinan J."/>
            <person name="Riley R."/>
            <person name="Labutti K."/>
            <person name="Andreopoulos B."/>
            <person name="Lipzen A."/>
            <person name="Chen C."/>
            <person name="Yanf M."/>
            <person name="Daum C."/>
            <person name="Ng V."/>
            <person name="Clum A."/>
            <person name="Steindorff A."/>
            <person name="Ohm R."/>
            <person name="Martin F."/>
            <person name="Silar P."/>
            <person name="Natvig D."/>
            <person name="Lalanne C."/>
            <person name="Gautier V."/>
            <person name="Ament-Velasquez S.L."/>
            <person name="Kruys A."/>
            <person name="Hutchinson M.I."/>
            <person name="Powell A.J."/>
            <person name="Barry K."/>
            <person name="Miller A.N."/>
            <person name="Grigoriev I.V."/>
            <person name="Debuchy R."/>
            <person name="Gladieux P."/>
            <person name="Thoren M.H."/>
            <person name="Johannesson H."/>
        </authorList>
    </citation>
    <scope>NUCLEOTIDE SEQUENCE</scope>
    <source>
        <strain evidence="2">CBS 168.71</strain>
    </source>
</reference>
<name>A0AAE0HPT5_9PEZI</name>
<dbReference type="RefSeq" id="XP_062663928.1">
    <property type="nucleotide sequence ID" value="XM_062802042.1"/>
</dbReference>
<evidence type="ECO:0000313" key="2">
    <source>
        <dbReference type="EMBL" id="KAK3300414.1"/>
    </source>
</evidence>
<proteinExistence type="predicted"/>
<keyword evidence="3" id="KW-1185">Reference proteome</keyword>
<dbReference type="EMBL" id="JAUEPN010000001">
    <property type="protein sequence ID" value="KAK3300414.1"/>
    <property type="molecule type" value="Genomic_DNA"/>
</dbReference>
<dbReference type="Proteomes" id="UP001278766">
    <property type="component" value="Unassembled WGS sequence"/>
</dbReference>
<accession>A0AAE0HPT5</accession>
<evidence type="ECO:0000256" key="1">
    <source>
        <dbReference type="SAM" id="Coils"/>
    </source>
</evidence>
<sequence length="482" mass="56272">MSAPAMASRTLPTALPVLPATYSSDHVEPVFLNVSTAEEVIECIINAHDNVGTGDWGSLPLLSFHWDDASRVDDLSDRLFVRLRELDRPKIHRFEYDYESKTVFLKISESEFRYQVQMGLRDYLRKYTGFPPFMEKLVVTASDEIFRDSLEAIEDWGWVTIEYGNKLYKQADVSFGKIVRMPKACQYIDMSDGKIRVAMILDLQYPDMKKGWVSLRVADDSSSYWAKQSELFYDEDLAQQPVGQVGLYLSDFLGPAGLRPAFCRPSASELAAGITRDPAIPLPYEKLQAIFRRSRYISNPKEFTMEPGDEEENIYLYMNRLAEIRNEVRIETDRCVTELRAEKHRRFDAIHVEKMRRMDEICDDMSRRFGIRVQQRFAEADNEALGKARSEAERSEAEARTMALIKSDMAEEFAELDRQKKQILDETKPQIREACEEEKRRIEQELDEMDHRMMPAEIERRMAEQRHWLYGIFKRIQRVWNA</sequence>
<gene>
    <name evidence="2" type="ORF">B0H64DRAFT_369672</name>
</gene>
<evidence type="ECO:0000313" key="3">
    <source>
        <dbReference type="Proteomes" id="UP001278766"/>
    </source>
</evidence>
<organism evidence="2 3">
    <name type="scientific">Chaetomium fimeti</name>
    <dbReference type="NCBI Taxonomy" id="1854472"/>
    <lineage>
        <taxon>Eukaryota</taxon>
        <taxon>Fungi</taxon>
        <taxon>Dikarya</taxon>
        <taxon>Ascomycota</taxon>
        <taxon>Pezizomycotina</taxon>
        <taxon>Sordariomycetes</taxon>
        <taxon>Sordariomycetidae</taxon>
        <taxon>Sordariales</taxon>
        <taxon>Chaetomiaceae</taxon>
        <taxon>Chaetomium</taxon>
    </lineage>
</organism>
<feature type="coiled-coil region" evidence="1">
    <location>
        <begin position="378"/>
        <end position="452"/>
    </location>
</feature>
<protein>
    <submittedName>
        <fullName evidence="2">Uncharacterized protein</fullName>
    </submittedName>
</protein>
<comment type="caution">
    <text evidence="2">The sequence shown here is derived from an EMBL/GenBank/DDBJ whole genome shotgun (WGS) entry which is preliminary data.</text>
</comment>
<keyword evidence="1" id="KW-0175">Coiled coil</keyword>
<dbReference type="GeneID" id="87838990"/>
<dbReference type="AlphaFoldDB" id="A0AAE0HPT5"/>
<reference evidence="2" key="1">
    <citation type="journal article" date="2023" name="Mol. Phylogenet. Evol.">
        <title>Genome-scale phylogeny and comparative genomics of the fungal order Sordariales.</title>
        <authorList>
            <person name="Hensen N."/>
            <person name="Bonometti L."/>
            <person name="Westerberg I."/>
            <person name="Brannstrom I.O."/>
            <person name="Guillou S."/>
            <person name="Cros-Aarteil S."/>
            <person name="Calhoun S."/>
            <person name="Haridas S."/>
            <person name="Kuo A."/>
            <person name="Mondo S."/>
            <person name="Pangilinan J."/>
            <person name="Riley R."/>
            <person name="LaButti K."/>
            <person name="Andreopoulos B."/>
            <person name="Lipzen A."/>
            <person name="Chen C."/>
            <person name="Yan M."/>
            <person name="Daum C."/>
            <person name="Ng V."/>
            <person name="Clum A."/>
            <person name="Steindorff A."/>
            <person name="Ohm R.A."/>
            <person name="Martin F."/>
            <person name="Silar P."/>
            <person name="Natvig D.O."/>
            <person name="Lalanne C."/>
            <person name="Gautier V."/>
            <person name="Ament-Velasquez S.L."/>
            <person name="Kruys A."/>
            <person name="Hutchinson M.I."/>
            <person name="Powell A.J."/>
            <person name="Barry K."/>
            <person name="Miller A.N."/>
            <person name="Grigoriev I.V."/>
            <person name="Debuchy R."/>
            <person name="Gladieux P."/>
            <person name="Hiltunen Thoren M."/>
            <person name="Johannesson H."/>
        </authorList>
    </citation>
    <scope>NUCLEOTIDE SEQUENCE</scope>
    <source>
        <strain evidence="2">CBS 168.71</strain>
    </source>
</reference>